<dbReference type="GO" id="GO:0044781">
    <property type="term" value="P:bacterial-type flagellum organization"/>
    <property type="evidence" value="ECO:0007669"/>
    <property type="project" value="UniProtKB-UniRule"/>
</dbReference>
<dbReference type="PANTHER" id="PTHR38766">
    <property type="entry name" value="FLAGELLAR PROTEIN FLIO"/>
    <property type="match status" value="1"/>
</dbReference>
<keyword evidence="8" id="KW-0969">Cilium</keyword>
<evidence type="ECO:0000313" key="8">
    <source>
        <dbReference type="EMBL" id="TKB58240.1"/>
    </source>
</evidence>
<dbReference type="GO" id="GO:0009425">
    <property type="term" value="C:bacterial-type flagellum basal body"/>
    <property type="evidence" value="ECO:0007669"/>
    <property type="project" value="UniProtKB-SubCell"/>
</dbReference>
<accession>A0A4U1BSA7</accession>
<proteinExistence type="inferred from homology"/>
<dbReference type="InterPro" id="IPR022781">
    <property type="entry name" value="Flagellar_biosynth_FliO"/>
</dbReference>
<evidence type="ECO:0000256" key="3">
    <source>
        <dbReference type="ARBA" id="ARBA00022989"/>
    </source>
</evidence>
<keyword evidence="1 7" id="KW-1003">Cell membrane</keyword>
<dbReference type="OrthoDB" id="9342590at2"/>
<dbReference type="NCBIfam" id="TIGR03500">
    <property type="entry name" value="FliO_TIGR"/>
    <property type="match status" value="1"/>
</dbReference>
<keyword evidence="3 7" id="KW-1133">Transmembrane helix</keyword>
<organism evidence="8 9">
    <name type="scientific">Ferrimonas aestuarii</name>
    <dbReference type="NCBI Taxonomy" id="2569539"/>
    <lineage>
        <taxon>Bacteria</taxon>
        <taxon>Pseudomonadati</taxon>
        <taxon>Pseudomonadota</taxon>
        <taxon>Gammaproteobacteria</taxon>
        <taxon>Alteromonadales</taxon>
        <taxon>Ferrimonadaceae</taxon>
        <taxon>Ferrimonas</taxon>
    </lineage>
</organism>
<dbReference type="Pfam" id="PF04347">
    <property type="entry name" value="FliO"/>
    <property type="match status" value="1"/>
</dbReference>
<comment type="subcellular location">
    <subcellularLocation>
        <location evidence="7">Cell membrane</location>
    </subcellularLocation>
    <subcellularLocation>
        <location evidence="7">Bacterial flagellum basal body</location>
    </subcellularLocation>
</comment>
<reference evidence="8 9" key="1">
    <citation type="submission" date="2019-04" db="EMBL/GenBank/DDBJ databases">
        <authorList>
            <person name="Hwang J.C."/>
        </authorList>
    </citation>
    <scope>NUCLEOTIDE SEQUENCE [LARGE SCALE GENOMIC DNA]</scope>
    <source>
        <strain evidence="8 9">IMCC35002</strain>
    </source>
</reference>
<dbReference type="EMBL" id="SWCJ01000001">
    <property type="protein sequence ID" value="TKB58240.1"/>
    <property type="molecule type" value="Genomic_DNA"/>
</dbReference>
<protein>
    <recommendedName>
        <fullName evidence="7">Flagellar protein</fullName>
    </recommendedName>
</protein>
<evidence type="ECO:0000256" key="5">
    <source>
        <dbReference type="ARBA" id="ARBA00023143"/>
    </source>
</evidence>
<dbReference type="GO" id="GO:0005886">
    <property type="term" value="C:plasma membrane"/>
    <property type="evidence" value="ECO:0007669"/>
    <property type="project" value="UniProtKB-SubCell"/>
</dbReference>
<gene>
    <name evidence="8" type="primary">fliO</name>
    <name evidence="8" type="ORF">FCL42_00305</name>
</gene>
<dbReference type="PANTHER" id="PTHR38766:SF1">
    <property type="entry name" value="FLAGELLAR PROTEIN FLIO"/>
    <property type="match status" value="1"/>
</dbReference>
<evidence type="ECO:0000256" key="1">
    <source>
        <dbReference type="ARBA" id="ARBA00022475"/>
    </source>
</evidence>
<keyword evidence="5 7" id="KW-0975">Bacterial flagellum</keyword>
<comment type="similarity">
    <text evidence="6 7">Belongs to the FliO/MopB family.</text>
</comment>
<keyword evidence="8" id="KW-0282">Flagellum</keyword>
<feature type="transmembrane region" description="Helical" evidence="7">
    <location>
        <begin position="28"/>
        <end position="48"/>
    </location>
</feature>
<evidence type="ECO:0000256" key="6">
    <source>
        <dbReference type="ARBA" id="ARBA00037937"/>
    </source>
</evidence>
<sequence length="132" mass="14065">MRLLLLLLVGLWSGPLLAEPIQPSEQIATTLATLFLVVALIVGLAVLAKRMNLPTKMSGDIRLLASLPLGAKDKVAVIEVGEQQYLIGVSANGITLLDKMQDKIDGPQPADFSKVFAGLKKQQSASASEERS</sequence>
<dbReference type="InterPro" id="IPR052205">
    <property type="entry name" value="FliO/MopB"/>
</dbReference>
<dbReference type="RefSeq" id="WP_136861388.1">
    <property type="nucleotide sequence ID" value="NZ_SWCJ01000001.1"/>
</dbReference>
<evidence type="ECO:0000256" key="4">
    <source>
        <dbReference type="ARBA" id="ARBA00023136"/>
    </source>
</evidence>
<evidence type="ECO:0000313" key="9">
    <source>
        <dbReference type="Proteomes" id="UP000305675"/>
    </source>
</evidence>
<keyword evidence="8" id="KW-0966">Cell projection</keyword>
<evidence type="ECO:0000256" key="2">
    <source>
        <dbReference type="ARBA" id="ARBA00022692"/>
    </source>
</evidence>
<evidence type="ECO:0000256" key="7">
    <source>
        <dbReference type="RuleBase" id="RU362064"/>
    </source>
</evidence>
<keyword evidence="9" id="KW-1185">Reference proteome</keyword>
<keyword evidence="2 7" id="KW-0812">Transmembrane</keyword>
<dbReference type="AlphaFoldDB" id="A0A4U1BSA7"/>
<keyword evidence="4 7" id="KW-0472">Membrane</keyword>
<comment type="caution">
    <text evidence="8">The sequence shown here is derived from an EMBL/GenBank/DDBJ whole genome shotgun (WGS) entry which is preliminary data.</text>
</comment>
<dbReference type="Proteomes" id="UP000305675">
    <property type="component" value="Unassembled WGS sequence"/>
</dbReference>
<name>A0A4U1BSA7_9GAMM</name>